<dbReference type="CDD" id="cd00067">
    <property type="entry name" value="GAL4"/>
    <property type="match status" value="1"/>
</dbReference>
<protein>
    <recommendedName>
        <fullName evidence="4">Zn(2)-C6 fungal-type domain-containing protein</fullName>
    </recommendedName>
</protein>
<dbReference type="PROSITE" id="PS00463">
    <property type="entry name" value="ZN2_CY6_FUNGAL_1"/>
    <property type="match status" value="1"/>
</dbReference>
<gene>
    <name evidence="5" type="ORF">VE01_10743</name>
</gene>
<dbReference type="GO" id="GO:0000976">
    <property type="term" value="F:transcription cis-regulatory region binding"/>
    <property type="evidence" value="ECO:0007669"/>
    <property type="project" value="TreeGrafter"/>
</dbReference>
<dbReference type="InterPro" id="IPR021858">
    <property type="entry name" value="Fun_TF"/>
</dbReference>
<feature type="region of interest" description="Disordered" evidence="3">
    <location>
        <begin position="167"/>
        <end position="186"/>
    </location>
</feature>
<dbReference type="SMART" id="SM00066">
    <property type="entry name" value="GAL4"/>
    <property type="match status" value="1"/>
</dbReference>
<dbReference type="PROSITE" id="PS50048">
    <property type="entry name" value="ZN2_CY6_FUNGAL_2"/>
    <property type="match status" value="1"/>
</dbReference>
<evidence type="ECO:0000313" key="5">
    <source>
        <dbReference type="EMBL" id="PQM43847.1"/>
    </source>
</evidence>
<dbReference type="EMBL" id="KV460210">
    <property type="protein sequence ID" value="PQM43847.1"/>
    <property type="molecule type" value="Genomic_DNA"/>
</dbReference>
<dbReference type="GeneID" id="84234295"/>
<reference evidence="6" key="2">
    <citation type="journal article" date="2018" name="Nat. Commun.">
        <title>Extreme sensitivity to ultraviolet light in the fungal pathogen causing white-nose syndrome of bats.</title>
        <authorList>
            <person name="Palmer J.M."/>
            <person name="Drees K.P."/>
            <person name="Foster J.T."/>
            <person name="Lindner D.L."/>
        </authorList>
    </citation>
    <scope>NUCLEOTIDE SEQUENCE [LARGE SCALE GENOMIC DNA]</scope>
    <source>
        <strain evidence="6">UAMH 10579</strain>
    </source>
</reference>
<keyword evidence="2" id="KW-0539">Nucleus</keyword>
<evidence type="ECO:0000256" key="1">
    <source>
        <dbReference type="ARBA" id="ARBA00004123"/>
    </source>
</evidence>
<dbReference type="GO" id="GO:0005634">
    <property type="term" value="C:nucleus"/>
    <property type="evidence" value="ECO:0007669"/>
    <property type="project" value="UniProtKB-SubCell"/>
</dbReference>
<dbReference type="PANTHER" id="PTHR37534">
    <property type="entry name" value="TRANSCRIPTIONAL ACTIVATOR PROTEIN UGA3"/>
    <property type="match status" value="1"/>
</dbReference>
<feature type="domain" description="Zn(2)-C6 fungal-type" evidence="4">
    <location>
        <begin position="38"/>
        <end position="68"/>
    </location>
</feature>
<proteinExistence type="predicted"/>
<feature type="compositionally biased region" description="Polar residues" evidence="3">
    <location>
        <begin position="21"/>
        <end position="30"/>
    </location>
</feature>
<dbReference type="Pfam" id="PF00172">
    <property type="entry name" value="Zn_clus"/>
    <property type="match status" value="1"/>
</dbReference>
<evidence type="ECO:0000259" key="4">
    <source>
        <dbReference type="PROSITE" id="PS50048"/>
    </source>
</evidence>
<dbReference type="Gene3D" id="4.10.240.10">
    <property type="entry name" value="Zn(2)-C6 fungal-type DNA-binding domain"/>
    <property type="match status" value="1"/>
</dbReference>
<feature type="compositionally biased region" description="Polar residues" evidence="3">
    <location>
        <begin position="104"/>
        <end position="124"/>
    </location>
</feature>
<dbReference type="SUPFAM" id="SSF57701">
    <property type="entry name" value="Zn2/Cys6 DNA-binding domain"/>
    <property type="match status" value="1"/>
</dbReference>
<dbReference type="RefSeq" id="XP_059320178.1">
    <property type="nucleotide sequence ID" value="XM_059464195.1"/>
</dbReference>
<dbReference type="CDD" id="cd12148">
    <property type="entry name" value="fungal_TF_MHR"/>
    <property type="match status" value="1"/>
</dbReference>
<evidence type="ECO:0000256" key="3">
    <source>
        <dbReference type="SAM" id="MobiDB-lite"/>
    </source>
</evidence>
<dbReference type="GO" id="GO:0045944">
    <property type="term" value="P:positive regulation of transcription by RNA polymerase II"/>
    <property type="evidence" value="ECO:0007669"/>
    <property type="project" value="TreeGrafter"/>
</dbReference>
<name>A0A2P6FGS6_9PEZI</name>
<dbReference type="InterPro" id="IPR001138">
    <property type="entry name" value="Zn2Cys6_DnaBD"/>
</dbReference>
<dbReference type="Pfam" id="PF11951">
    <property type="entry name" value="Fungal_trans_2"/>
    <property type="match status" value="1"/>
</dbReference>
<dbReference type="PANTHER" id="PTHR37534:SF4">
    <property type="entry name" value="ZN(II)2CYS6 TRANSCRIPTION FACTOR (EUROFUNG)"/>
    <property type="match status" value="1"/>
</dbReference>
<reference evidence="5 6" key="1">
    <citation type="submission" date="2016-03" db="EMBL/GenBank/DDBJ databases">
        <title>Comparative genomics of Pseudogymnoascus destructans, the fungus causing white-nose syndrome of bats.</title>
        <authorList>
            <person name="Palmer J.M."/>
            <person name="Drees K.P."/>
            <person name="Foster J.T."/>
            <person name="Lindner D.L."/>
        </authorList>
    </citation>
    <scope>NUCLEOTIDE SEQUENCE [LARGE SCALE GENOMIC DNA]</scope>
    <source>
        <strain evidence="5 6">UAMH 10579</strain>
    </source>
</reference>
<organism evidence="5 6">
    <name type="scientific">Pseudogymnoascus verrucosus</name>
    <dbReference type="NCBI Taxonomy" id="342668"/>
    <lineage>
        <taxon>Eukaryota</taxon>
        <taxon>Fungi</taxon>
        <taxon>Dikarya</taxon>
        <taxon>Ascomycota</taxon>
        <taxon>Pezizomycotina</taxon>
        <taxon>Leotiomycetes</taxon>
        <taxon>Thelebolales</taxon>
        <taxon>Thelebolaceae</taxon>
        <taxon>Pseudogymnoascus</taxon>
    </lineage>
</organism>
<accession>A0A2P6FGS6</accession>
<dbReference type="AlphaFoldDB" id="A0A2P6FGS6"/>
<dbReference type="Proteomes" id="UP000091956">
    <property type="component" value="Unassembled WGS sequence"/>
</dbReference>
<feature type="region of interest" description="Disordered" evidence="3">
    <location>
        <begin position="288"/>
        <end position="333"/>
    </location>
</feature>
<dbReference type="STRING" id="342668.A0A2P6FGS6"/>
<feature type="compositionally biased region" description="Polar residues" evidence="3">
    <location>
        <begin position="177"/>
        <end position="186"/>
    </location>
</feature>
<feature type="compositionally biased region" description="Polar residues" evidence="3">
    <location>
        <begin position="288"/>
        <end position="313"/>
    </location>
</feature>
<dbReference type="GO" id="GO:0000981">
    <property type="term" value="F:DNA-binding transcription factor activity, RNA polymerase II-specific"/>
    <property type="evidence" value="ECO:0007669"/>
    <property type="project" value="InterPro"/>
</dbReference>
<keyword evidence="6" id="KW-1185">Reference proteome</keyword>
<evidence type="ECO:0000256" key="2">
    <source>
        <dbReference type="ARBA" id="ARBA00023242"/>
    </source>
</evidence>
<evidence type="ECO:0000313" key="6">
    <source>
        <dbReference type="Proteomes" id="UP000091956"/>
    </source>
</evidence>
<comment type="subcellular location">
    <subcellularLocation>
        <location evidence="1">Nucleus</location>
    </subcellularLocation>
</comment>
<dbReference type="InterPro" id="IPR036864">
    <property type="entry name" value="Zn2-C6_fun-type_DNA-bd_sf"/>
</dbReference>
<dbReference type="GO" id="GO:0008270">
    <property type="term" value="F:zinc ion binding"/>
    <property type="evidence" value="ECO:0007669"/>
    <property type="project" value="InterPro"/>
</dbReference>
<feature type="region of interest" description="Disordered" evidence="3">
    <location>
        <begin position="104"/>
        <end position="140"/>
    </location>
</feature>
<sequence>MEIIELQTRPEPVSEGIVPQGESSVRSRPNQPRRTRTGCVNCRRRHKKCDERRPKCDSCHHRRELCAWGTDIRFKAVHPNSLAIENPSIRHPIPDIMPEISKAKQNNAPSKDQDQDTPQSSEYMASTDRAHSSTSQHSFHRSPYNNISFAICEDGYMPMDTMSDSELTPNHEHATIHGSTPQSQPMYSDIQHSNLSEADPIFHTGEVAAELLALRYTRHPDSQQDQEPLPINIRQPENDNMHPQARQRIFNEPIFDNQLFDSSQGIFLPGSAYRELHTTLRNHIIHTARSNAATRSGTPESQPNPGPFSQETVRPQGDGLPNDNCLSYSETHKPPELTPNREYILWKNYIDELAPWLDKFDNQRHFEFKLPIMAKSSPQLKYSILALSARQLERKNPLLPSSESLALYQEAIHLLLPELHTRNTEVMASCVILCVLEMMSCSPKEWRRHLDGCANLIEAIRIHGFVGEVEQALFWCFARMDVCGGLISQEETLIPLNRWTSGRDAWEDHNLFRNPSNTFDVWANYSVFICASVLHLLNSNRTSHFDISRPQNQQDGYALRWQKLYDILQSWYTDRPEEMKPLLAIPVVAEDFQNPFPTVLYGNGSAISGNQLYHTSTLMMLQVKPKGINLGKQSRSILWHARQICAISESNTHHGSWTNSVQPLWIAGKVMSHPSEHSAILRILERIEKETGWDTKWRVDDLKEYWGDLDD</sequence>
<feature type="region of interest" description="Disordered" evidence="3">
    <location>
        <begin position="1"/>
        <end position="37"/>
    </location>
</feature>